<dbReference type="Pfam" id="PF01557">
    <property type="entry name" value="FAA_hydrolase"/>
    <property type="match status" value="1"/>
</dbReference>
<evidence type="ECO:0000313" key="5">
    <source>
        <dbReference type="Proteomes" id="UP001203852"/>
    </source>
</evidence>
<dbReference type="InterPro" id="IPR011234">
    <property type="entry name" value="Fumarylacetoacetase-like_C"/>
</dbReference>
<evidence type="ECO:0000313" key="4">
    <source>
        <dbReference type="EMBL" id="KAI1618053.1"/>
    </source>
</evidence>
<keyword evidence="5" id="KW-1185">Reference proteome</keyword>
<dbReference type="EMBL" id="MU404350">
    <property type="protein sequence ID" value="KAI1618053.1"/>
    <property type="molecule type" value="Genomic_DNA"/>
</dbReference>
<comment type="caution">
    <text evidence="4">The sequence shown here is derived from an EMBL/GenBank/DDBJ whole genome shotgun (WGS) entry which is preliminary data.</text>
</comment>
<keyword evidence="2" id="KW-0479">Metal-binding</keyword>
<evidence type="ECO:0000259" key="3">
    <source>
        <dbReference type="Pfam" id="PF01557"/>
    </source>
</evidence>
<name>A0AAN6IHV7_9EURO</name>
<dbReference type="GO" id="GO:0006107">
    <property type="term" value="P:oxaloacetate metabolic process"/>
    <property type="evidence" value="ECO:0007669"/>
    <property type="project" value="UniProtKB-ARBA"/>
</dbReference>
<dbReference type="Gene3D" id="3.90.850.10">
    <property type="entry name" value="Fumarylacetoacetase-like, C-terminal domain"/>
    <property type="match status" value="1"/>
</dbReference>
<keyword evidence="4" id="KW-0378">Hydrolase</keyword>
<protein>
    <submittedName>
        <fullName evidence="4">Fumarylacetoacetate hydrolase family protein</fullName>
    </submittedName>
</protein>
<dbReference type="PANTHER" id="PTHR11820">
    <property type="entry name" value="ACYLPYRUVASE"/>
    <property type="match status" value="1"/>
</dbReference>
<dbReference type="GO" id="GO:0016787">
    <property type="term" value="F:hydrolase activity"/>
    <property type="evidence" value="ECO:0007669"/>
    <property type="project" value="UniProtKB-KW"/>
</dbReference>
<dbReference type="AlphaFoldDB" id="A0AAN6IHV7"/>
<gene>
    <name evidence="4" type="ORF">EDD36DRAFT_459711</name>
</gene>
<organism evidence="4 5">
    <name type="scientific">Exophiala viscosa</name>
    <dbReference type="NCBI Taxonomy" id="2486360"/>
    <lineage>
        <taxon>Eukaryota</taxon>
        <taxon>Fungi</taxon>
        <taxon>Dikarya</taxon>
        <taxon>Ascomycota</taxon>
        <taxon>Pezizomycotina</taxon>
        <taxon>Eurotiomycetes</taxon>
        <taxon>Chaetothyriomycetidae</taxon>
        <taxon>Chaetothyriales</taxon>
        <taxon>Herpotrichiellaceae</taxon>
        <taxon>Exophiala</taxon>
    </lineage>
</organism>
<dbReference type="Proteomes" id="UP001203852">
    <property type="component" value="Unassembled WGS sequence"/>
</dbReference>
<dbReference type="InterPro" id="IPR036663">
    <property type="entry name" value="Fumarylacetoacetase_C_sf"/>
</dbReference>
<reference evidence="4" key="1">
    <citation type="journal article" date="2022" name="bioRxiv">
        <title>Deciphering the potential niche of two novel black yeast fungi from a biological soil crust based on their genomes, phenotypes, and melanin regulation.</title>
        <authorList>
            <consortium name="DOE Joint Genome Institute"/>
            <person name="Carr E.C."/>
            <person name="Barton Q."/>
            <person name="Grambo S."/>
            <person name="Sullivan M."/>
            <person name="Renfro C.M."/>
            <person name="Kuo A."/>
            <person name="Pangilinan J."/>
            <person name="Lipzen A."/>
            <person name="Keymanesh K."/>
            <person name="Savage E."/>
            <person name="Barry K."/>
            <person name="Grigoriev I.V."/>
            <person name="Riekhof W.R."/>
            <person name="Harris S.S."/>
        </authorList>
    </citation>
    <scope>NUCLEOTIDE SEQUENCE</scope>
    <source>
        <strain evidence="4">JF 03-4F</strain>
    </source>
</reference>
<comment type="similarity">
    <text evidence="1">Belongs to the FAH family.</text>
</comment>
<feature type="domain" description="Fumarylacetoacetase-like C-terminal" evidence="3">
    <location>
        <begin position="73"/>
        <end position="297"/>
    </location>
</feature>
<accession>A0AAN6IHV7</accession>
<dbReference type="FunFam" id="3.90.850.10:FF:000002">
    <property type="entry name" value="2-hydroxyhepta-2,4-diene-1,7-dioate isomerase"/>
    <property type="match status" value="1"/>
</dbReference>
<dbReference type="GO" id="GO:0050163">
    <property type="term" value="F:oxaloacetate tautomerase activity"/>
    <property type="evidence" value="ECO:0007669"/>
    <property type="project" value="UniProtKB-ARBA"/>
</dbReference>
<proteinExistence type="inferred from homology"/>
<dbReference type="SUPFAM" id="SSF56529">
    <property type="entry name" value="FAH"/>
    <property type="match status" value="1"/>
</dbReference>
<dbReference type="GO" id="GO:0046872">
    <property type="term" value="F:metal ion binding"/>
    <property type="evidence" value="ECO:0007669"/>
    <property type="project" value="UniProtKB-KW"/>
</dbReference>
<evidence type="ECO:0000256" key="2">
    <source>
        <dbReference type="ARBA" id="ARBA00022723"/>
    </source>
</evidence>
<sequence>MDVPFTRLVRFKTSEGQTHYGEAGSNWQKDLKGQTVKTFQGTDPWDPDFSLSGEEAVISEVLCPLPSVPVTLGIGLNYRKHAEEAGFTIPTFPVVFTKYLGKQASWEPQPSCTLTHQSPDTLAGPFEDIPIHPEARELDYEGELSIVIGKDVKNLTEKDDPLDYVLGYTVGNDVSSRYWQNAARSGAQHGPAKSFDKFGPIGPAIASPKAVKNPEALKLQTWVNGDLRQDGSTDDLIFGIKEIIRFLSQGKTVRKGTVIMTGTPSGVAAFMKPAQFLKDGDVVEIEVENIGKISNKMVFEK</sequence>
<evidence type="ECO:0000256" key="1">
    <source>
        <dbReference type="ARBA" id="ARBA00010211"/>
    </source>
</evidence>